<reference evidence="3 4" key="1">
    <citation type="submission" date="2019-12" db="EMBL/GenBank/DDBJ databases">
        <title>Paenibacillus sp. nov., an endophytic bacterium isolated from the stem of Dendrobium.</title>
        <authorList>
            <person name="Zhao R."/>
        </authorList>
    </citation>
    <scope>NUCLEOTIDE SEQUENCE [LARGE SCALE GENOMIC DNA]</scope>
    <source>
        <strain evidence="3 4">HJL G12</strain>
    </source>
</reference>
<dbReference type="InterPro" id="IPR051465">
    <property type="entry name" value="Cell_Envelope_Struct_Comp"/>
</dbReference>
<sequence length="1332" mass="143162">MRKALIFFLVMLIAFVDLGSTKILAAPDATGGNPVITVSISGGSEGVSRNPVVTLKADKPVSIAAGTAGNSAGIRVIDASSAKTVNIDPSKITQDTSRDSMTYYFQIQAPDTLAFGRGYQVQVDAGVFKDQNDSPSLKADYAFQTLHAFDVVQTNPVKDASGVSTTLPQLALTFNEDVVLGSGSARLVRTSNNQTVDTFTITNGTGNAQVGVDGKILNLKLSKTLEEGTSYYVLMDKGFVATKDGIIFEGINVGSQWFFKTTGKTSIINKSPSNGTTGVAVGSKLQMTFNNAVYPGDGTISIYKSNGTLIRSIASQSAQVSGGGSSVISVDTGTYLENNANYYVLVSEGAFLDGEGNKVSGISSKSDWTFATAVTITTQVTLDSFSPTDRSTGVSVDSDLVLYFNRDVLRGNGRVSVRKSGSDVEIPTQVVVYGTREVRIRLVSGYSYSMDSSYYVTIERGAFYDKQNANNIYAGLSGSSWTFQTIGSDKTPPVLQSSEMYSNTTIRLAYNEILYSDSWFSNGMFTVTVNDETRKVSSAYTSGESVYISLETGVAVGQTVKISYNGGSRPIRDAAGNSAATFSQREVVNGIDTALPKPSSGYVSYSTVTLSFSQSLKSISSYAYEQFTVKADGTTMGIQSIRQSGQTLYLTLSSAVSDGQIVKVSYTPGSYALQDNRGQNISAFSDFFVRNYQDTKPPVFQSAEGAGNKVVLSYNEALSTTNIPMKSQFSVLVNGLPNYVNTVEIKENLVTLTLASALSKDSKVTVSYVPGTNRLTDLNGNAAGYINLETVKVSESGLTGEIKSVTVQGDVLQITYNKTLLTQSYVAAEQFQVYVDGMLRGVNQAFASGSTVTLKLSSSVATGQKVEVTYLPGTNGISDSAGIRMSYFNRLVASFITGSSTDANRPAYLTFTDLKEFGTSTFGLTDQSFIITDVKSRNNQLIKKLTVDTDKLKGSFDYIVSANEKTHMIMFNAPSGYSSVLTSISLSTLETIYGKDKNAAIAVRAGDAIYVLQLSQLNITEISRSLNTSSSNIQLNIGVEKLSADAGAVLNSKITAASVQKVTEPFDFYVTAVNSSNSASSVELSVTNQYWILSSIAATADKVGLFQWDSASDTMTFVPALIQTTSDRQVFRAKIKGNHTVVGGMSYKYFSDLGNHWAKNAVNMLAGKLIVDGRTKTGYAPNKNITRAEFAEYIARGLGLSGDISTSQRFYDVTNTKENAFIGATVKAGIIVGNKDGSFKPNNSITREEMAIMMMRAMNYSGFRTSLSYSPEMYIKKFDDYKKIQSPETIAKLLNEGIIQGVSAKSFQPKGNATRAQAAVMLQRLLEKIQYM</sequence>
<dbReference type="Pfam" id="PF00395">
    <property type="entry name" value="SLH"/>
    <property type="match status" value="3"/>
</dbReference>
<dbReference type="InterPro" id="IPR014755">
    <property type="entry name" value="Cu-Rt/internalin_Ig-like"/>
</dbReference>
<name>A0A7X3LI50_9BACL</name>
<dbReference type="Pfam" id="PF13753">
    <property type="entry name" value="SWM_repeat"/>
    <property type="match status" value="4"/>
</dbReference>
<dbReference type="Gene3D" id="2.60.40.1220">
    <property type="match status" value="1"/>
</dbReference>
<keyword evidence="1" id="KW-0732">Signal</keyword>
<evidence type="ECO:0000313" key="4">
    <source>
        <dbReference type="Proteomes" id="UP000460318"/>
    </source>
</evidence>
<proteinExistence type="predicted"/>
<keyword evidence="4" id="KW-1185">Reference proteome</keyword>
<feature type="domain" description="SLH" evidence="2">
    <location>
        <begin position="1210"/>
        <end position="1268"/>
    </location>
</feature>
<feature type="domain" description="SLH" evidence="2">
    <location>
        <begin position="1273"/>
        <end position="1332"/>
    </location>
</feature>
<comment type="caution">
    <text evidence="3">The sequence shown here is derived from an EMBL/GenBank/DDBJ whole genome shotgun (WGS) entry which is preliminary data.</text>
</comment>
<dbReference type="Pfam" id="PF13205">
    <property type="entry name" value="Big_5"/>
    <property type="match status" value="3"/>
</dbReference>
<dbReference type="InterPro" id="IPR028059">
    <property type="entry name" value="SWM_rpt"/>
</dbReference>
<evidence type="ECO:0000256" key="1">
    <source>
        <dbReference type="ARBA" id="ARBA00022729"/>
    </source>
</evidence>
<organism evidence="3 4">
    <name type="scientific">Paenibacillus dendrobii</name>
    <dbReference type="NCBI Taxonomy" id="2691084"/>
    <lineage>
        <taxon>Bacteria</taxon>
        <taxon>Bacillati</taxon>
        <taxon>Bacillota</taxon>
        <taxon>Bacilli</taxon>
        <taxon>Bacillales</taxon>
        <taxon>Paenibacillaceae</taxon>
        <taxon>Paenibacillus</taxon>
    </lineage>
</organism>
<feature type="domain" description="SLH" evidence="2">
    <location>
        <begin position="1145"/>
        <end position="1208"/>
    </location>
</feature>
<dbReference type="EMBL" id="WUBI01000004">
    <property type="protein sequence ID" value="MWV46596.1"/>
    <property type="molecule type" value="Genomic_DNA"/>
</dbReference>
<dbReference type="Proteomes" id="UP000460318">
    <property type="component" value="Unassembled WGS sequence"/>
</dbReference>
<evidence type="ECO:0000259" key="2">
    <source>
        <dbReference type="PROSITE" id="PS51272"/>
    </source>
</evidence>
<protein>
    <recommendedName>
        <fullName evidence="2">SLH domain-containing protein</fullName>
    </recommendedName>
</protein>
<dbReference type="RefSeq" id="WP_160500165.1">
    <property type="nucleotide sequence ID" value="NZ_WUBI01000004.1"/>
</dbReference>
<dbReference type="PANTHER" id="PTHR43308">
    <property type="entry name" value="OUTER MEMBRANE PROTEIN ALPHA-RELATED"/>
    <property type="match status" value="1"/>
</dbReference>
<dbReference type="PANTHER" id="PTHR43308:SF5">
    <property type="entry name" value="S-LAYER PROTEIN _ PEPTIDOGLYCAN ENDO-BETA-N-ACETYLGLUCOSAMINIDASE"/>
    <property type="match status" value="1"/>
</dbReference>
<accession>A0A7X3LI50</accession>
<dbReference type="PROSITE" id="PS51272">
    <property type="entry name" value="SLH"/>
    <property type="match status" value="3"/>
</dbReference>
<dbReference type="InterPro" id="IPR011801">
    <property type="entry name" value="Swm_rep_I_cyn"/>
</dbReference>
<dbReference type="InterPro" id="IPR032812">
    <property type="entry name" value="SbsA_Ig"/>
</dbReference>
<dbReference type="NCBIfam" id="TIGR02059">
    <property type="entry name" value="swm_rep_I"/>
    <property type="match status" value="3"/>
</dbReference>
<gene>
    <name evidence="3" type="ORF">GRF59_23595</name>
</gene>
<evidence type="ECO:0000313" key="3">
    <source>
        <dbReference type="EMBL" id="MWV46596.1"/>
    </source>
</evidence>
<dbReference type="InterPro" id="IPR001119">
    <property type="entry name" value="SLH_dom"/>
</dbReference>